<proteinExistence type="predicted"/>
<feature type="non-terminal residue" evidence="1">
    <location>
        <position position="1"/>
    </location>
</feature>
<keyword evidence="2" id="KW-1185">Reference proteome</keyword>
<evidence type="ECO:0000313" key="1">
    <source>
        <dbReference type="EMBL" id="KAI0045384.1"/>
    </source>
</evidence>
<organism evidence="1 2">
    <name type="scientific">Auriscalpium vulgare</name>
    <dbReference type="NCBI Taxonomy" id="40419"/>
    <lineage>
        <taxon>Eukaryota</taxon>
        <taxon>Fungi</taxon>
        <taxon>Dikarya</taxon>
        <taxon>Basidiomycota</taxon>
        <taxon>Agaricomycotina</taxon>
        <taxon>Agaricomycetes</taxon>
        <taxon>Russulales</taxon>
        <taxon>Auriscalpiaceae</taxon>
        <taxon>Auriscalpium</taxon>
    </lineage>
</organism>
<gene>
    <name evidence="1" type="ORF">FA95DRAFT_1495487</name>
</gene>
<reference evidence="1" key="1">
    <citation type="submission" date="2021-02" db="EMBL/GenBank/DDBJ databases">
        <authorList>
            <consortium name="DOE Joint Genome Institute"/>
            <person name="Ahrendt S."/>
            <person name="Looney B.P."/>
            <person name="Miyauchi S."/>
            <person name="Morin E."/>
            <person name="Drula E."/>
            <person name="Courty P.E."/>
            <person name="Chicoki N."/>
            <person name="Fauchery L."/>
            <person name="Kohler A."/>
            <person name="Kuo A."/>
            <person name="Labutti K."/>
            <person name="Pangilinan J."/>
            <person name="Lipzen A."/>
            <person name="Riley R."/>
            <person name="Andreopoulos W."/>
            <person name="He G."/>
            <person name="Johnson J."/>
            <person name="Barry K.W."/>
            <person name="Grigoriev I.V."/>
            <person name="Nagy L."/>
            <person name="Hibbett D."/>
            <person name="Henrissat B."/>
            <person name="Matheny P.B."/>
            <person name="Labbe J."/>
            <person name="Martin F."/>
        </authorList>
    </citation>
    <scope>NUCLEOTIDE SEQUENCE</scope>
    <source>
        <strain evidence="1">FP105234-sp</strain>
    </source>
</reference>
<dbReference type="Proteomes" id="UP000814033">
    <property type="component" value="Unassembled WGS sequence"/>
</dbReference>
<dbReference type="EMBL" id="MU275953">
    <property type="protein sequence ID" value="KAI0045384.1"/>
    <property type="molecule type" value="Genomic_DNA"/>
</dbReference>
<reference evidence="1" key="2">
    <citation type="journal article" date="2022" name="New Phytol.">
        <title>Evolutionary transition to the ectomycorrhizal habit in the genomes of a hyperdiverse lineage of mushroom-forming fungi.</title>
        <authorList>
            <person name="Looney B."/>
            <person name="Miyauchi S."/>
            <person name="Morin E."/>
            <person name="Drula E."/>
            <person name="Courty P.E."/>
            <person name="Kohler A."/>
            <person name="Kuo A."/>
            <person name="LaButti K."/>
            <person name="Pangilinan J."/>
            <person name="Lipzen A."/>
            <person name="Riley R."/>
            <person name="Andreopoulos W."/>
            <person name="He G."/>
            <person name="Johnson J."/>
            <person name="Nolan M."/>
            <person name="Tritt A."/>
            <person name="Barry K.W."/>
            <person name="Grigoriev I.V."/>
            <person name="Nagy L.G."/>
            <person name="Hibbett D."/>
            <person name="Henrissat B."/>
            <person name="Matheny P.B."/>
            <person name="Labbe J."/>
            <person name="Martin F.M."/>
        </authorList>
    </citation>
    <scope>NUCLEOTIDE SEQUENCE</scope>
    <source>
        <strain evidence="1">FP105234-sp</strain>
    </source>
</reference>
<protein>
    <submittedName>
        <fullName evidence="1">Thioredoxin-like protein</fullName>
    </submittedName>
</protein>
<accession>A0ACB8RMB7</accession>
<comment type="caution">
    <text evidence="1">The sequence shown here is derived from an EMBL/GenBank/DDBJ whole genome shotgun (WGS) entry which is preliminary data.</text>
</comment>
<evidence type="ECO:0000313" key="2">
    <source>
        <dbReference type="Proteomes" id="UP000814033"/>
    </source>
</evidence>
<sequence>QTFDKVTTATARNERVVLVDFYADWCGPCKMLSPVLEQLTADPTVASGSGRPLDLVTVNTDEQVALAAKFKACLPALRVSSIPTVVAFKDGQPVSQFVGALNEPGVRRFLASI</sequence>
<name>A0ACB8RMB7_9AGAM</name>